<sequence length="213" mass="22628">MSRERDRSVSPSVPSVATNTEDGEEESERGARRGSSSTGRGRDEDDAGAESDPEDSETPWTCTLVVRRLTPQSRPHSSIGIPGQPAALPAPAKSPPAHVRPSSSHAPATPGLHAPQTLRVKVAAVVPTPHHPKVVALLKVPFPLPDVEVARARARRRVVTPMGGGPPAQSELVLTAEEIKDVVSATGLWLVVREGFGGVGRERRRGDGWKLRG</sequence>
<accession>A0A8E2DLR2</accession>
<proteinExistence type="predicted"/>
<feature type="compositionally biased region" description="Low complexity" evidence="1">
    <location>
        <begin position="85"/>
        <end position="97"/>
    </location>
</feature>
<name>A0A8E2DLR2_9APHY</name>
<feature type="region of interest" description="Disordered" evidence="1">
    <location>
        <begin position="73"/>
        <end position="113"/>
    </location>
</feature>
<dbReference type="OrthoDB" id="2590746at2759"/>
<gene>
    <name evidence="2" type="ORF">OBBRIDRAFT_731347</name>
</gene>
<feature type="compositionally biased region" description="Acidic residues" evidence="1">
    <location>
        <begin position="44"/>
        <end position="57"/>
    </location>
</feature>
<dbReference type="Proteomes" id="UP000250043">
    <property type="component" value="Unassembled WGS sequence"/>
</dbReference>
<dbReference type="EMBL" id="KV722411">
    <property type="protein sequence ID" value="OCH90144.1"/>
    <property type="molecule type" value="Genomic_DNA"/>
</dbReference>
<feature type="region of interest" description="Disordered" evidence="1">
    <location>
        <begin position="1"/>
        <end position="61"/>
    </location>
</feature>
<keyword evidence="3" id="KW-1185">Reference proteome</keyword>
<reference evidence="2 3" key="1">
    <citation type="submission" date="2016-07" db="EMBL/GenBank/DDBJ databases">
        <title>Draft genome of the white-rot fungus Obba rivulosa 3A-2.</title>
        <authorList>
            <consortium name="DOE Joint Genome Institute"/>
            <person name="Miettinen O."/>
            <person name="Riley R."/>
            <person name="Acob R."/>
            <person name="Barry K."/>
            <person name="Cullen D."/>
            <person name="De Vries R."/>
            <person name="Hainaut M."/>
            <person name="Hatakka A."/>
            <person name="Henrissat B."/>
            <person name="Hilden K."/>
            <person name="Kuo R."/>
            <person name="Labutti K."/>
            <person name="Lipzen A."/>
            <person name="Makela M.R."/>
            <person name="Sandor L."/>
            <person name="Spatafora J.W."/>
            <person name="Grigoriev I.V."/>
            <person name="Hibbett D.S."/>
        </authorList>
    </citation>
    <scope>NUCLEOTIDE SEQUENCE [LARGE SCALE GENOMIC DNA]</scope>
    <source>
        <strain evidence="2 3">3A-2</strain>
    </source>
</reference>
<evidence type="ECO:0000313" key="2">
    <source>
        <dbReference type="EMBL" id="OCH90144.1"/>
    </source>
</evidence>
<evidence type="ECO:0000256" key="1">
    <source>
        <dbReference type="SAM" id="MobiDB-lite"/>
    </source>
</evidence>
<organism evidence="2 3">
    <name type="scientific">Obba rivulosa</name>
    <dbReference type="NCBI Taxonomy" id="1052685"/>
    <lineage>
        <taxon>Eukaryota</taxon>
        <taxon>Fungi</taxon>
        <taxon>Dikarya</taxon>
        <taxon>Basidiomycota</taxon>
        <taxon>Agaricomycotina</taxon>
        <taxon>Agaricomycetes</taxon>
        <taxon>Polyporales</taxon>
        <taxon>Gelatoporiaceae</taxon>
        <taxon>Obba</taxon>
    </lineage>
</organism>
<protein>
    <submittedName>
        <fullName evidence="2">Uncharacterized protein</fullName>
    </submittedName>
</protein>
<evidence type="ECO:0000313" key="3">
    <source>
        <dbReference type="Proteomes" id="UP000250043"/>
    </source>
</evidence>
<dbReference type="AlphaFoldDB" id="A0A8E2DLR2"/>